<dbReference type="SUPFAM" id="SSF50969">
    <property type="entry name" value="YVTN repeat-like/Quinoprotein amine dehydrogenase"/>
    <property type="match status" value="1"/>
</dbReference>
<accession>A0A176QGR0</accession>
<dbReference type="InterPro" id="IPR015943">
    <property type="entry name" value="WD40/YVTN_repeat-like_dom_sf"/>
</dbReference>
<keyword evidence="4" id="KW-1185">Reference proteome</keyword>
<feature type="compositionally biased region" description="Basic and acidic residues" evidence="1">
    <location>
        <begin position="175"/>
        <end position="189"/>
    </location>
</feature>
<feature type="chain" id="PRO_5039559870" description="PQQ-binding-like beta-propeller repeat protein" evidence="2">
    <location>
        <begin position="23"/>
        <end position="438"/>
    </location>
</feature>
<proteinExistence type="predicted"/>
<evidence type="ECO:0000256" key="2">
    <source>
        <dbReference type="SAM" id="SignalP"/>
    </source>
</evidence>
<dbReference type="InterPro" id="IPR047697">
    <property type="entry name" value="AztD-like"/>
</dbReference>
<dbReference type="STRING" id="262209.AWH69_03840"/>
<keyword evidence="2" id="KW-0732">Signal</keyword>
<dbReference type="EMBL" id="LQZG01000001">
    <property type="protein sequence ID" value="OAB88909.1"/>
    <property type="molecule type" value="Genomic_DNA"/>
</dbReference>
<feature type="signal peptide" evidence="2">
    <location>
        <begin position="1"/>
        <end position="22"/>
    </location>
</feature>
<dbReference type="Proteomes" id="UP000076976">
    <property type="component" value="Unassembled WGS sequence"/>
</dbReference>
<dbReference type="NCBIfam" id="NF038015">
    <property type="entry name" value="AztD"/>
    <property type="match status" value="1"/>
</dbReference>
<feature type="region of interest" description="Disordered" evidence="1">
    <location>
        <begin position="175"/>
        <end position="203"/>
    </location>
</feature>
<gene>
    <name evidence="3" type="ORF">AWH69_03840</name>
</gene>
<evidence type="ECO:0008006" key="5">
    <source>
        <dbReference type="Google" id="ProtNLM"/>
    </source>
</evidence>
<protein>
    <recommendedName>
        <fullName evidence="5">PQQ-binding-like beta-propeller repeat protein</fullName>
    </recommendedName>
</protein>
<evidence type="ECO:0000256" key="1">
    <source>
        <dbReference type="SAM" id="MobiDB-lite"/>
    </source>
</evidence>
<reference evidence="3 4" key="1">
    <citation type="submission" date="2016-01" db="EMBL/GenBank/DDBJ databases">
        <title>Janibacter melonis strain CD11_4 genome sequencing and assembly.</title>
        <authorList>
            <person name="Nair G.R."/>
            <person name="Kaur G."/>
            <person name="Chander A.M."/>
            <person name="Mayilraj S."/>
        </authorList>
    </citation>
    <scope>NUCLEOTIDE SEQUENCE [LARGE SCALE GENOMIC DNA]</scope>
    <source>
        <strain evidence="3 4">CD11-4</strain>
    </source>
</reference>
<evidence type="ECO:0000313" key="3">
    <source>
        <dbReference type="EMBL" id="OAB88909.1"/>
    </source>
</evidence>
<sequence>MRRPLTPFAPTRSLLAGSAALAVLLTAACGSSTTGSTDAEPAATPSASPVPRAEEVSTAVGAPSGETTEEGRRASRIAVTHDGGVVVLDATDLTLLGEFPVEGYARLNPAGDERHLFVTEGDGFRLLDLGGYSLPHGDHDHHHATTPTLTDLRYPAKHPGHVVVHDGRTVLYGDGDGRVRSIDPEDLRDGPTALPKGRTWTERSPHHGVAVEREDGSVITTVGDEESRSGVTIRDAKGRTVASSDECPGVHGEAAAQDGVVVLGCEDGLLVVDGDTITKVDSPDDYGRIGNQAGHDESPFVLGDYKSDPDAELERPTKVSITDTRDASLRLVDLPASYSFRSLGRGPQGEALVLGTDGKLHVIDPESGEITRSTQVVDAWEEPTEWQEARPTLYVQDETAYVTDPSTKTLHMVDIASGEVIRSGVLPVVPDEVDGTRG</sequence>
<dbReference type="RefSeq" id="WP_068271692.1">
    <property type="nucleotide sequence ID" value="NZ_LQZG01000001.1"/>
</dbReference>
<evidence type="ECO:0000313" key="4">
    <source>
        <dbReference type="Proteomes" id="UP000076976"/>
    </source>
</evidence>
<dbReference type="InterPro" id="IPR011044">
    <property type="entry name" value="Quino_amine_DH_bsu"/>
</dbReference>
<feature type="region of interest" description="Disordered" evidence="1">
    <location>
        <begin position="32"/>
        <end position="74"/>
    </location>
</feature>
<dbReference type="AlphaFoldDB" id="A0A176QGR0"/>
<name>A0A176QGR0_9MICO</name>
<dbReference type="Gene3D" id="2.130.10.10">
    <property type="entry name" value="YVTN repeat-like/Quinoprotein amine dehydrogenase"/>
    <property type="match status" value="2"/>
</dbReference>
<dbReference type="PROSITE" id="PS51257">
    <property type="entry name" value="PROKAR_LIPOPROTEIN"/>
    <property type="match status" value="1"/>
</dbReference>
<comment type="caution">
    <text evidence="3">The sequence shown here is derived from an EMBL/GenBank/DDBJ whole genome shotgun (WGS) entry which is preliminary data.</text>
</comment>
<organism evidence="3 4">
    <name type="scientific">Janibacter melonis</name>
    <dbReference type="NCBI Taxonomy" id="262209"/>
    <lineage>
        <taxon>Bacteria</taxon>
        <taxon>Bacillati</taxon>
        <taxon>Actinomycetota</taxon>
        <taxon>Actinomycetes</taxon>
        <taxon>Micrococcales</taxon>
        <taxon>Intrasporangiaceae</taxon>
        <taxon>Janibacter</taxon>
    </lineage>
</organism>